<keyword evidence="2" id="KW-1185">Reference proteome</keyword>
<comment type="caution">
    <text evidence="1">The sequence shown here is derived from an EMBL/GenBank/DDBJ whole genome shotgun (WGS) entry which is preliminary data.</text>
</comment>
<evidence type="ECO:0000313" key="1">
    <source>
        <dbReference type="EMBL" id="GBL96728.1"/>
    </source>
</evidence>
<name>A0A4Y2BXD7_ARAVE</name>
<dbReference type="EMBL" id="BGPR01000123">
    <property type="protein sequence ID" value="GBL96728.1"/>
    <property type="molecule type" value="Genomic_DNA"/>
</dbReference>
<organism evidence="1 2">
    <name type="scientific">Araneus ventricosus</name>
    <name type="common">Orbweaver spider</name>
    <name type="synonym">Epeira ventricosa</name>
    <dbReference type="NCBI Taxonomy" id="182803"/>
    <lineage>
        <taxon>Eukaryota</taxon>
        <taxon>Metazoa</taxon>
        <taxon>Ecdysozoa</taxon>
        <taxon>Arthropoda</taxon>
        <taxon>Chelicerata</taxon>
        <taxon>Arachnida</taxon>
        <taxon>Araneae</taxon>
        <taxon>Araneomorphae</taxon>
        <taxon>Entelegynae</taxon>
        <taxon>Araneoidea</taxon>
        <taxon>Araneidae</taxon>
        <taxon>Araneus</taxon>
    </lineage>
</organism>
<dbReference type="Proteomes" id="UP000499080">
    <property type="component" value="Unassembled WGS sequence"/>
</dbReference>
<proteinExistence type="predicted"/>
<accession>A0A4Y2BXD7</accession>
<protein>
    <submittedName>
        <fullName evidence="1">Uncharacterized protein</fullName>
    </submittedName>
</protein>
<reference evidence="1 2" key="1">
    <citation type="journal article" date="2019" name="Sci. Rep.">
        <title>Orb-weaving spider Araneus ventricosus genome elucidates the spidroin gene catalogue.</title>
        <authorList>
            <person name="Kono N."/>
            <person name="Nakamura H."/>
            <person name="Ohtoshi R."/>
            <person name="Moran D.A.P."/>
            <person name="Shinohara A."/>
            <person name="Yoshida Y."/>
            <person name="Fujiwara M."/>
            <person name="Mori M."/>
            <person name="Tomita M."/>
            <person name="Arakawa K."/>
        </authorList>
    </citation>
    <scope>NUCLEOTIDE SEQUENCE [LARGE SCALE GENOMIC DNA]</scope>
</reference>
<gene>
    <name evidence="1" type="ORF">AVEN_111863_1</name>
</gene>
<evidence type="ECO:0000313" key="2">
    <source>
        <dbReference type="Proteomes" id="UP000499080"/>
    </source>
</evidence>
<dbReference type="AlphaFoldDB" id="A0A4Y2BXD7"/>
<sequence length="168" mass="19167">MKHSLRGYSCVLEVDSDHSNIEKAINKTDFYSPIGLIKILKQVNPRHPYRVIQMWRDDFKDFQGTAKLLNYKIVPFTSVAILKFSENPAHGWIASTYQRDTEPRDYQECSQADHTALFGAPEPETQFETPNPFLPPFVLLSSNIQFYSPLQGVELRLPFTTLDNGTAG</sequence>